<feature type="domain" description="FAD/NAD(P)-binding" evidence="5">
    <location>
        <begin position="4"/>
        <end position="305"/>
    </location>
</feature>
<dbReference type="PRINTS" id="PR00411">
    <property type="entry name" value="PNDRDTASEI"/>
</dbReference>
<dbReference type="Gene3D" id="3.50.50.60">
    <property type="entry name" value="FAD/NAD(P)-binding domain"/>
    <property type="match status" value="2"/>
</dbReference>
<proteinExistence type="predicted"/>
<feature type="domain" description="Reductase C-terminal" evidence="6">
    <location>
        <begin position="324"/>
        <end position="398"/>
    </location>
</feature>
<dbReference type="InterPro" id="IPR050446">
    <property type="entry name" value="FAD-oxidoreductase/Apoptosis"/>
</dbReference>
<evidence type="ECO:0000256" key="1">
    <source>
        <dbReference type="ARBA" id="ARBA00001974"/>
    </source>
</evidence>
<dbReference type="PRINTS" id="PR00368">
    <property type="entry name" value="FADPNR"/>
</dbReference>
<name>A0ABT5J337_RHOTP</name>
<reference evidence="7" key="1">
    <citation type="journal article" date="2023" name="Microbiol Resour">
        <title>Genome Sequences of Rhodoplanes serenus and Two Thermotolerant Strains, Rhodoplanes tepidamans and 'Rhodoplanes cryptolactis,' Further Refine the Genus.</title>
        <authorList>
            <person name="Rayyan A.A."/>
            <person name="Kyndt J.A."/>
        </authorList>
    </citation>
    <scope>NUCLEOTIDE SEQUENCE</scope>
    <source>
        <strain evidence="7">DSM 9987</strain>
    </source>
</reference>
<dbReference type="InterPro" id="IPR028202">
    <property type="entry name" value="Reductase_C"/>
</dbReference>
<evidence type="ECO:0000313" key="8">
    <source>
        <dbReference type="Proteomes" id="UP001165652"/>
    </source>
</evidence>
<comment type="caution">
    <text evidence="7">The sequence shown here is derived from an EMBL/GenBank/DDBJ whole genome shotgun (WGS) entry which is preliminary data.</text>
</comment>
<dbReference type="Pfam" id="PF07992">
    <property type="entry name" value="Pyr_redox_2"/>
    <property type="match status" value="1"/>
</dbReference>
<protein>
    <submittedName>
        <fullName evidence="7">FAD-dependent oxidoreductase</fullName>
    </submittedName>
</protein>
<dbReference type="Pfam" id="PF14759">
    <property type="entry name" value="Reductase_C"/>
    <property type="match status" value="1"/>
</dbReference>
<keyword evidence="4" id="KW-0560">Oxidoreductase</keyword>
<gene>
    <name evidence="7" type="ORF">PQJ73_00215</name>
</gene>
<reference evidence="7" key="2">
    <citation type="submission" date="2023-02" db="EMBL/GenBank/DDBJ databases">
        <authorList>
            <person name="Rayyan A."/>
            <person name="Meyer T."/>
            <person name="Kyndt J.A."/>
        </authorList>
    </citation>
    <scope>NUCLEOTIDE SEQUENCE</scope>
    <source>
        <strain evidence="7">DSM 9987</strain>
    </source>
</reference>
<evidence type="ECO:0000259" key="5">
    <source>
        <dbReference type="Pfam" id="PF07992"/>
    </source>
</evidence>
<keyword evidence="8" id="KW-1185">Reference proteome</keyword>
<comment type="cofactor">
    <cofactor evidence="1">
        <name>FAD</name>
        <dbReference type="ChEBI" id="CHEBI:57692"/>
    </cofactor>
</comment>
<organism evidence="7 8">
    <name type="scientific">Rhodoplanes tepidamans</name>
    <name type="common">Rhodoplanes cryptolactis</name>
    <dbReference type="NCBI Taxonomy" id="200616"/>
    <lineage>
        <taxon>Bacteria</taxon>
        <taxon>Pseudomonadati</taxon>
        <taxon>Pseudomonadota</taxon>
        <taxon>Alphaproteobacteria</taxon>
        <taxon>Hyphomicrobiales</taxon>
        <taxon>Nitrobacteraceae</taxon>
        <taxon>Rhodoplanes</taxon>
    </lineage>
</organism>
<evidence type="ECO:0000313" key="7">
    <source>
        <dbReference type="EMBL" id="MDC7784093.1"/>
    </source>
</evidence>
<keyword evidence="3" id="KW-0274">FAD</keyword>
<dbReference type="InterPro" id="IPR016156">
    <property type="entry name" value="FAD/NAD-linked_Rdtase_dimer_sf"/>
</dbReference>
<dbReference type="Gene3D" id="3.30.390.30">
    <property type="match status" value="1"/>
</dbReference>
<dbReference type="Proteomes" id="UP001165652">
    <property type="component" value="Unassembled WGS sequence"/>
</dbReference>
<evidence type="ECO:0000256" key="4">
    <source>
        <dbReference type="ARBA" id="ARBA00023002"/>
    </source>
</evidence>
<dbReference type="SUPFAM" id="SSF55424">
    <property type="entry name" value="FAD/NAD-linked reductases, dimerisation (C-terminal) domain"/>
    <property type="match status" value="1"/>
</dbReference>
<dbReference type="RefSeq" id="WP_272774944.1">
    <property type="nucleotide sequence ID" value="NZ_JAQQLI010000001.1"/>
</dbReference>
<dbReference type="InterPro" id="IPR023753">
    <property type="entry name" value="FAD/NAD-binding_dom"/>
</dbReference>
<dbReference type="SUPFAM" id="SSF51905">
    <property type="entry name" value="FAD/NAD(P)-binding domain"/>
    <property type="match status" value="2"/>
</dbReference>
<keyword evidence="2" id="KW-0285">Flavoprotein</keyword>
<evidence type="ECO:0000256" key="2">
    <source>
        <dbReference type="ARBA" id="ARBA00022630"/>
    </source>
</evidence>
<evidence type="ECO:0000256" key="3">
    <source>
        <dbReference type="ARBA" id="ARBA00022827"/>
    </source>
</evidence>
<accession>A0ABT5J337</accession>
<dbReference type="PANTHER" id="PTHR43557:SF2">
    <property type="entry name" value="RIESKE DOMAIN-CONTAINING PROTEIN-RELATED"/>
    <property type="match status" value="1"/>
</dbReference>
<dbReference type="EMBL" id="JAQQLI010000001">
    <property type="protein sequence ID" value="MDC7784093.1"/>
    <property type="molecule type" value="Genomic_DNA"/>
</dbReference>
<dbReference type="PANTHER" id="PTHR43557">
    <property type="entry name" value="APOPTOSIS-INDUCING FACTOR 1"/>
    <property type="match status" value="1"/>
</dbReference>
<sequence length="411" mass="42554">MTDRLVVVGASHAGCRLAFAARELGFAGEIVLIGAEPTPPYQRPPLSKGYLKGATPLAAILLKSEAAFHEAGIALRLGTPVTAIDRTARTVALASGGAIAWSRLALTTGARVRRLAVPGADLAGVFHMRDLADADALGAALPGAARAVVVGGGFIGLEAAAVLRGLGLAVTVLEAADRLAPRAFPPLLSAWLKTLHESRGVDVRLGAQLREIVGRDGRVAAAGLADGHEIACDLVVVGIGVVPADDLARDAGLAVDRGILVDAHGLTSDPAIAAAGDCARHPNPWAATPGAPTLLESVQNAHDQARVAAAALVGRPIVHDAVPWFWSDQYDTRIQMAGLSHPDDEIVLRGDPAAGRFSLLHLRDGRLAAVDSVGWPQDHMAARRLLIDRPAIDPERAGRHDGGLADLCRIG</sequence>
<evidence type="ECO:0000259" key="6">
    <source>
        <dbReference type="Pfam" id="PF14759"/>
    </source>
</evidence>
<dbReference type="InterPro" id="IPR036188">
    <property type="entry name" value="FAD/NAD-bd_sf"/>
</dbReference>